<reference evidence="2 3" key="1">
    <citation type="submission" date="2024-05" db="EMBL/GenBank/DDBJ databases">
        <title>Haplotype-resolved chromosome-level genome assembly of Huyou (Citrus changshanensis).</title>
        <authorList>
            <person name="Miao C."/>
            <person name="Chen W."/>
            <person name="Wu Y."/>
            <person name="Wang L."/>
            <person name="Zhao S."/>
            <person name="Grierson D."/>
            <person name="Xu C."/>
            <person name="Chen K."/>
        </authorList>
    </citation>
    <scope>NUCLEOTIDE SEQUENCE [LARGE SCALE GENOMIC DNA]</scope>
    <source>
        <strain evidence="2">01-14</strain>
        <tissue evidence="2">Leaf</tissue>
    </source>
</reference>
<keyword evidence="3" id="KW-1185">Reference proteome</keyword>
<evidence type="ECO:0000313" key="3">
    <source>
        <dbReference type="Proteomes" id="UP001428341"/>
    </source>
</evidence>
<comment type="caution">
    <text evidence="2">The sequence shown here is derived from an EMBL/GenBank/DDBJ whole genome shotgun (WGS) entry which is preliminary data.</text>
</comment>
<dbReference type="Proteomes" id="UP001428341">
    <property type="component" value="Unassembled WGS sequence"/>
</dbReference>
<protein>
    <submittedName>
        <fullName evidence="2">Uncharacterized protein</fullName>
    </submittedName>
</protein>
<proteinExistence type="predicted"/>
<evidence type="ECO:0000256" key="1">
    <source>
        <dbReference type="SAM" id="MobiDB-lite"/>
    </source>
</evidence>
<name>A0AAP0QTG7_9ROSI</name>
<dbReference type="EMBL" id="JBCGBO010000003">
    <property type="protein sequence ID" value="KAK9214681.1"/>
    <property type="molecule type" value="Genomic_DNA"/>
</dbReference>
<organism evidence="2 3">
    <name type="scientific">Citrus x changshan-huyou</name>
    <dbReference type="NCBI Taxonomy" id="2935761"/>
    <lineage>
        <taxon>Eukaryota</taxon>
        <taxon>Viridiplantae</taxon>
        <taxon>Streptophyta</taxon>
        <taxon>Embryophyta</taxon>
        <taxon>Tracheophyta</taxon>
        <taxon>Spermatophyta</taxon>
        <taxon>Magnoliopsida</taxon>
        <taxon>eudicotyledons</taxon>
        <taxon>Gunneridae</taxon>
        <taxon>Pentapetalae</taxon>
        <taxon>rosids</taxon>
        <taxon>malvids</taxon>
        <taxon>Sapindales</taxon>
        <taxon>Rutaceae</taxon>
        <taxon>Aurantioideae</taxon>
        <taxon>Citrus</taxon>
    </lineage>
</organism>
<accession>A0AAP0QTG7</accession>
<gene>
    <name evidence="2" type="ORF">WN944_006680</name>
</gene>
<evidence type="ECO:0000313" key="2">
    <source>
        <dbReference type="EMBL" id="KAK9214681.1"/>
    </source>
</evidence>
<feature type="region of interest" description="Disordered" evidence="1">
    <location>
        <begin position="1"/>
        <end position="41"/>
    </location>
</feature>
<sequence>MDANGKDDTDNGNFTGGGGESDSDSDARRACLEDEDSMQFY</sequence>
<dbReference type="AlphaFoldDB" id="A0AAP0QTG7"/>